<comment type="caution">
    <text evidence="1">The sequence shown here is derived from an EMBL/GenBank/DDBJ whole genome shotgun (WGS) entry which is preliminary data.</text>
</comment>
<evidence type="ECO:0000313" key="1">
    <source>
        <dbReference type="EMBL" id="KAF3534789.1"/>
    </source>
</evidence>
<protein>
    <submittedName>
        <fullName evidence="1">Uncharacterized protein</fullName>
    </submittedName>
</protein>
<keyword evidence="2" id="KW-1185">Reference proteome</keyword>
<evidence type="ECO:0000313" key="2">
    <source>
        <dbReference type="Proteomes" id="UP000266723"/>
    </source>
</evidence>
<dbReference type="Proteomes" id="UP000266723">
    <property type="component" value="Unassembled WGS sequence"/>
</dbReference>
<gene>
    <name evidence="1" type="ORF">DY000_02041041</name>
</gene>
<organism evidence="1 2">
    <name type="scientific">Brassica cretica</name>
    <name type="common">Mustard</name>
    <dbReference type="NCBI Taxonomy" id="69181"/>
    <lineage>
        <taxon>Eukaryota</taxon>
        <taxon>Viridiplantae</taxon>
        <taxon>Streptophyta</taxon>
        <taxon>Embryophyta</taxon>
        <taxon>Tracheophyta</taxon>
        <taxon>Spermatophyta</taxon>
        <taxon>Magnoliopsida</taxon>
        <taxon>eudicotyledons</taxon>
        <taxon>Gunneridae</taxon>
        <taxon>Pentapetalae</taxon>
        <taxon>rosids</taxon>
        <taxon>malvids</taxon>
        <taxon>Brassicales</taxon>
        <taxon>Brassicaceae</taxon>
        <taxon>Brassiceae</taxon>
        <taxon>Brassica</taxon>
    </lineage>
</organism>
<sequence>MTTLRIINSKWIRYLKMRIRRFRNSLALQFAPLSETFATVLSLSECLVDSSTLFGSSLLPNLNHKDSFSASQLLNNHSDCRP</sequence>
<name>A0ABQ7BPY7_BRACR</name>
<proteinExistence type="predicted"/>
<reference evidence="1 2" key="1">
    <citation type="journal article" date="2020" name="BMC Genomics">
        <title>Intraspecific diversification of the crop wild relative Brassica cretica Lam. using demographic model selection.</title>
        <authorList>
            <person name="Kioukis A."/>
            <person name="Michalopoulou V.A."/>
            <person name="Briers L."/>
            <person name="Pirintsos S."/>
            <person name="Studholme D.J."/>
            <person name="Pavlidis P."/>
            <person name="Sarris P.F."/>
        </authorList>
    </citation>
    <scope>NUCLEOTIDE SEQUENCE [LARGE SCALE GENOMIC DNA]</scope>
    <source>
        <strain evidence="2">cv. PFS-1207/04</strain>
    </source>
</reference>
<accession>A0ABQ7BPY7</accession>
<dbReference type="EMBL" id="QGKV02001507">
    <property type="protein sequence ID" value="KAF3534789.1"/>
    <property type="molecule type" value="Genomic_DNA"/>
</dbReference>